<dbReference type="Proteomes" id="UP000033966">
    <property type="component" value="Unassembled WGS sequence"/>
</dbReference>
<proteinExistence type="predicted"/>
<reference evidence="1 2" key="1">
    <citation type="journal article" date="2015" name="Nature">
        <title>rRNA introns, odd ribosomes, and small enigmatic genomes across a large radiation of phyla.</title>
        <authorList>
            <person name="Brown C.T."/>
            <person name="Hug L.A."/>
            <person name="Thomas B.C."/>
            <person name="Sharon I."/>
            <person name="Castelle C.J."/>
            <person name="Singh A."/>
            <person name="Wilkins M.J."/>
            <person name="Williams K.H."/>
            <person name="Banfield J.F."/>
        </authorList>
    </citation>
    <scope>NUCLEOTIDE SEQUENCE [LARGE SCALE GENOMIC DNA]</scope>
</reference>
<sequence length="91" mass="9765">MGSILELFEHALPGTVLDPSLEVAVAGDIGEAEVMGQVSPAAAGGEHVEHAVHCFPKVGRRTTKAVTAPSQERCNERELPKGDVRRVRFTF</sequence>
<gene>
    <name evidence="1" type="ORF">UW92_C0015G0006</name>
</gene>
<dbReference type="EMBL" id="LCKF01000015">
    <property type="protein sequence ID" value="KKT91256.1"/>
    <property type="molecule type" value="Genomic_DNA"/>
</dbReference>
<comment type="caution">
    <text evidence="1">The sequence shown here is derived from an EMBL/GenBank/DDBJ whole genome shotgun (WGS) entry which is preliminary data.</text>
</comment>
<accession>A0A0G1L5M8</accession>
<dbReference type="AlphaFoldDB" id="A0A0G1L5M8"/>
<protein>
    <submittedName>
        <fullName evidence="1">Uncharacterized protein</fullName>
    </submittedName>
</protein>
<organism evidence="1 2">
    <name type="scientific">Candidatus Jorgensenbacteria bacterium GW2011_GWA2_45_13</name>
    <dbReference type="NCBI Taxonomy" id="1618662"/>
    <lineage>
        <taxon>Bacteria</taxon>
        <taxon>Candidatus Joergenseniibacteriota</taxon>
    </lineage>
</organism>
<evidence type="ECO:0000313" key="1">
    <source>
        <dbReference type="EMBL" id="KKT91256.1"/>
    </source>
</evidence>
<name>A0A0G1L5M8_9BACT</name>
<evidence type="ECO:0000313" key="2">
    <source>
        <dbReference type="Proteomes" id="UP000033966"/>
    </source>
</evidence>